<dbReference type="PANTHER" id="PTHR24287:SF1">
    <property type="entry name" value="P450, PUTATIVE (EUROFUNG)-RELATED"/>
    <property type="match status" value="1"/>
</dbReference>
<dbReference type="PRINTS" id="PR00385">
    <property type="entry name" value="P450"/>
</dbReference>
<gene>
    <name evidence="10" type="ORF">ATEIFO6365_0011031500</name>
</gene>
<evidence type="ECO:0000256" key="7">
    <source>
        <dbReference type="ARBA" id="ARBA00023033"/>
    </source>
</evidence>
<organism evidence="10 11">
    <name type="scientific">Aspergillus terreus</name>
    <dbReference type="NCBI Taxonomy" id="33178"/>
    <lineage>
        <taxon>Eukaryota</taxon>
        <taxon>Fungi</taxon>
        <taxon>Dikarya</taxon>
        <taxon>Ascomycota</taxon>
        <taxon>Pezizomycotina</taxon>
        <taxon>Eurotiomycetes</taxon>
        <taxon>Eurotiomycetidae</taxon>
        <taxon>Eurotiales</taxon>
        <taxon>Aspergillaceae</taxon>
        <taxon>Aspergillus</taxon>
        <taxon>Aspergillus subgen. Circumdati</taxon>
    </lineage>
</organism>
<dbReference type="PRINTS" id="PR00464">
    <property type="entry name" value="EP450II"/>
</dbReference>
<dbReference type="InterPro" id="IPR002974">
    <property type="entry name" value="Cyt_P450_E_CYP52_ascomycetes"/>
</dbReference>
<accession>A0A5M3Z0N1</accession>
<dbReference type="InterPro" id="IPR001128">
    <property type="entry name" value="Cyt_P450"/>
</dbReference>
<dbReference type="PRINTS" id="PR01239">
    <property type="entry name" value="EP450IICYP52"/>
</dbReference>
<dbReference type="EMBL" id="BLJY01000011">
    <property type="protein sequence ID" value="GFF20055.1"/>
    <property type="molecule type" value="Genomic_DNA"/>
</dbReference>
<evidence type="ECO:0000256" key="3">
    <source>
        <dbReference type="ARBA" id="ARBA00022617"/>
    </source>
</evidence>
<dbReference type="InterPro" id="IPR017972">
    <property type="entry name" value="Cyt_P450_CS"/>
</dbReference>
<keyword evidence="6 8" id="KW-0408">Iron</keyword>
<evidence type="ECO:0000313" key="10">
    <source>
        <dbReference type="EMBL" id="GFF20055.1"/>
    </source>
</evidence>
<evidence type="ECO:0000256" key="8">
    <source>
        <dbReference type="PIRSR" id="PIRSR602402-1"/>
    </source>
</evidence>
<dbReference type="Gene3D" id="1.10.630.10">
    <property type="entry name" value="Cytochrome P450"/>
    <property type="match status" value="1"/>
</dbReference>
<dbReference type="Proteomes" id="UP000452235">
    <property type="component" value="Unassembled WGS sequence"/>
</dbReference>
<dbReference type="SUPFAM" id="SSF48264">
    <property type="entry name" value="Cytochrome P450"/>
    <property type="match status" value="1"/>
</dbReference>
<dbReference type="GO" id="GO:0005506">
    <property type="term" value="F:iron ion binding"/>
    <property type="evidence" value="ECO:0007669"/>
    <property type="project" value="InterPro"/>
</dbReference>
<sequence>MNHPTVLAAILALLYVVYKCVDSISDRRKAKALGCQPVPVLKNRLPLGLDHAYRAFQAINAGQMPDHQVQVYKEVGRRTFAGSSLGASYIHTVEPKNIQAILATQFHDFELGDLRRKVFFPLLGNGIFTSDGKAWEHSRAMLRPQFTRGQVADLELEERHVQELFRLMPTDQSGWTQQINLTPMFFRLTIDSATEFLFGVTVHSQRHTSSQQPAADTEAFPWKDLARHFDESTKHLGVRSLFQELYFLYNPSSFRNNIKEIHRFADFCIQQGLQRLDQQKSSAAPRYIFLDELLKVTRDPVEVKSQLLNILIAGRDTTAGLLSWTFWLLAQHPAVYSKLRARVLEDFGPDAGRPDRITFAALKACTYLQHVMSEVLRLFPAVPLNARRAARDTTLPLGGGPDGKAPVFVKKGHEVGYSVYVTHRLEEYWGPDAARFNPDRWVDRKHGWDYLPFNGGPRICLGQQFALTEAGYVIVRLLQRFDQAELVGPATAPSHNYGITDAPHDYMIYLHEAGSKGG</sequence>
<dbReference type="Pfam" id="PF00067">
    <property type="entry name" value="p450"/>
    <property type="match status" value="1"/>
</dbReference>
<dbReference type="GO" id="GO:0020037">
    <property type="term" value="F:heme binding"/>
    <property type="evidence" value="ECO:0007669"/>
    <property type="project" value="InterPro"/>
</dbReference>
<dbReference type="InterPro" id="IPR036396">
    <property type="entry name" value="Cyt_P450_sf"/>
</dbReference>
<evidence type="ECO:0000313" key="11">
    <source>
        <dbReference type="Proteomes" id="UP000452235"/>
    </source>
</evidence>
<protein>
    <submittedName>
        <fullName evidence="10">Cytochrome P450</fullName>
    </submittedName>
</protein>
<evidence type="ECO:0000256" key="1">
    <source>
        <dbReference type="ARBA" id="ARBA00001971"/>
    </source>
</evidence>
<keyword evidence="7 9" id="KW-0503">Monooxygenase</keyword>
<keyword evidence="5 9" id="KW-0560">Oxidoreductase</keyword>
<dbReference type="InterPro" id="IPR047146">
    <property type="entry name" value="Cyt_P450_E_CYP52_fungi"/>
</dbReference>
<keyword evidence="3 8" id="KW-0349">Heme</keyword>
<evidence type="ECO:0000256" key="4">
    <source>
        <dbReference type="ARBA" id="ARBA00022723"/>
    </source>
</evidence>
<keyword evidence="4 8" id="KW-0479">Metal-binding</keyword>
<dbReference type="VEuPathDB" id="FungiDB:ATEG_03903"/>
<feature type="binding site" description="axial binding residue" evidence="8">
    <location>
        <position position="460"/>
    </location>
    <ligand>
        <name>heme</name>
        <dbReference type="ChEBI" id="CHEBI:30413"/>
    </ligand>
    <ligandPart>
        <name>Fe</name>
        <dbReference type="ChEBI" id="CHEBI:18248"/>
    </ligandPart>
</feature>
<dbReference type="GO" id="GO:0016712">
    <property type="term" value="F:oxidoreductase activity, acting on paired donors, with incorporation or reduction of molecular oxygen, reduced flavin or flavoprotein as one donor, and incorporation of one atom of oxygen"/>
    <property type="evidence" value="ECO:0007669"/>
    <property type="project" value="InterPro"/>
</dbReference>
<dbReference type="AlphaFoldDB" id="A0A5M3Z0N1"/>
<comment type="caution">
    <text evidence="10">The sequence shown here is derived from an EMBL/GenBank/DDBJ whole genome shotgun (WGS) entry which is preliminary data.</text>
</comment>
<evidence type="ECO:0000256" key="5">
    <source>
        <dbReference type="ARBA" id="ARBA00023002"/>
    </source>
</evidence>
<dbReference type="OrthoDB" id="1470350at2759"/>
<evidence type="ECO:0000256" key="6">
    <source>
        <dbReference type="ARBA" id="ARBA00023004"/>
    </source>
</evidence>
<evidence type="ECO:0000256" key="9">
    <source>
        <dbReference type="RuleBase" id="RU000461"/>
    </source>
</evidence>
<comment type="similarity">
    <text evidence="2 9">Belongs to the cytochrome P450 family.</text>
</comment>
<evidence type="ECO:0000256" key="2">
    <source>
        <dbReference type="ARBA" id="ARBA00010617"/>
    </source>
</evidence>
<keyword evidence="11" id="KW-1185">Reference proteome</keyword>
<reference evidence="10 11" key="1">
    <citation type="submission" date="2020-01" db="EMBL/GenBank/DDBJ databases">
        <title>Aspergillus terreus IFO 6365 whole genome shotgun sequence.</title>
        <authorList>
            <person name="Kanamasa S."/>
            <person name="Takahashi H."/>
        </authorList>
    </citation>
    <scope>NUCLEOTIDE SEQUENCE [LARGE SCALE GENOMIC DNA]</scope>
    <source>
        <strain evidence="10 11">IFO 6365</strain>
    </source>
</reference>
<name>A0A5M3Z0N1_ASPTE</name>
<dbReference type="InterPro" id="IPR002402">
    <property type="entry name" value="Cyt_P450_E_grp-II"/>
</dbReference>
<dbReference type="CDD" id="cd11063">
    <property type="entry name" value="CYP52"/>
    <property type="match status" value="1"/>
</dbReference>
<proteinExistence type="inferred from homology"/>
<dbReference type="PROSITE" id="PS00086">
    <property type="entry name" value="CYTOCHROME_P450"/>
    <property type="match status" value="1"/>
</dbReference>
<comment type="cofactor">
    <cofactor evidence="1 8">
        <name>heme</name>
        <dbReference type="ChEBI" id="CHEBI:30413"/>
    </cofactor>
</comment>
<dbReference type="PANTHER" id="PTHR24287">
    <property type="entry name" value="P450, PUTATIVE (EUROFUNG)-RELATED"/>
    <property type="match status" value="1"/>
</dbReference>